<reference evidence="2" key="1">
    <citation type="submission" date="2022-11" db="EMBL/GenBank/DDBJ databases">
        <authorList>
            <person name="Morgan W.R."/>
            <person name="Tartar A."/>
        </authorList>
    </citation>
    <scope>NUCLEOTIDE SEQUENCE</scope>
    <source>
        <strain evidence="2">ARSEF 373</strain>
    </source>
</reference>
<accession>A0AAV2Z439</accession>
<feature type="compositionally biased region" description="Low complexity" evidence="1">
    <location>
        <begin position="80"/>
        <end position="93"/>
    </location>
</feature>
<feature type="compositionally biased region" description="Polar residues" evidence="1">
    <location>
        <begin position="40"/>
        <end position="72"/>
    </location>
</feature>
<evidence type="ECO:0000313" key="3">
    <source>
        <dbReference type="Proteomes" id="UP001146120"/>
    </source>
</evidence>
<proteinExistence type="predicted"/>
<dbReference type="AlphaFoldDB" id="A0AAV2Z439"/>
<feature type="region of interest" description="Disordered" evidence="1">
    <location>
        <begin position="39"/>
        <end position="155"/>
    </location>
</feature>
<reference evidence="2" key="2">
    <citation type="journal article" date="2023" name="Microbiol Resour">
        <title>Decontamination and Annotation of the Draft Genome Sequence of the Oomycete Lagenidium giganteum ARSEF 373.</title>
        <authorList>
            <person name="Morgan W.R."/>
            <person name="Tartar A."/>
        </authorList>
    </citation>
    <scope>NUCLEOTIDE SEQUENCE</scope>
    <source>
        <strain evidence="2">ARSEF 373</strain>
    </source>
</reference>
<sequence>MTLAVRKTTNVDQRAQIAAAVITSKLMFVCRHWWPDTKTADSLNNNKSSTNTCGMATSSGINGREVGSSSPKLPNPPPTADSTSQASSTNSSQRGPRRSIVTSTDHPAYVGRTAAKTAQQRLRNRCVSRPFFDFKPPSPPPGLQQSSPRVPPVSN</sequence>
<organism evidence="2 3">
    <name type="scientific">Lagenidium giganteum</name>
    <dbReference type="NCBI Taxonomy" id="4803"/>
    <lineage>
        <taxon>Eukaryota</taxon>
        <taxon>Sar</taxon>
        <taxon>Stramenopiles</taxon>
        <taxon>Oomycota</taxon>
        <taxon>Peronosporomycetes</taxon>
        <taxon>Pythiales</taxon>
        <taxon>Pythiaceae</taxon>
    </lineage>
</organism>
<dbReference type="EMBL" id="DAKRPA010000054">
    <property type="protein sequence ID" value="DBA01051.1"/>
    <property type="molecule type" value="Genomic_DNA"/>
</dbReference>
<dbReference type="Proteomes" id="UP001146120">
    <property type="component" value="Unassembled WGS sequence"/>
</dbReference>
<evidence type="ECO:0000313" key="2">
    <source>
        <dbReference type="EMBL" id="DBA01051.1"/>
    </source>
</evidence>
<protein>
    <submittedName>
        <fullName evidence="2">Uncharacterized protein</fullName>
    </submittedName>
</protein>
<gene>
    <name evidence="2" type="ORF">N0F65_002661</name>
</gene>
<name>A0AAV2Z439_9STRA</name>
<comment type="caution">
    <text evidence="2">The sequence shown here is derived from an EMBL/GenBank/DDBJ whole genome shotgun (WGS) entry which is preliminary data.</text>
</comment>
<evidence type="ECO:0000256" key="1">
    <source>
        <dbReference type="SAM" id="MobiDB-lite"/>
    </source>
</evidence>
<keyword evidence="3" id="KW-1185">Reference proteome</keyword>